<evidence type="ECO:0000313" key="3">
    <source>
        <dbReference type="Proteomes" id="UP000076643"/>
    </source>
</evidence>
<gene>
    <name evidence="2" type="ORF">N475_14370</name>
</gene>
<feature type="coiled-coil region" evidence="1">
    <location>
        <begin position="77"/>
        <end position="104"/>
    </location>
</feature>
<dbReference type="RefSeq" id="WP_063365186.1">
    <property type="nucleotide sequence ID" value="NZ_AQHB01000039.1"/>
</dbReference>
<sequence>MFRQLCLIIGAFCLGVVVTHSYHHQPFKEPPADFKDTNNQMTQARLDDNFNASELSAPHDTQAHIDGDELTSGDDMLLALEQENEQLRVQIAQLQQQTLRAKATGNVAKQLQSIFEHQQRDEVWASEVEIQAADFLYVSALQDLVSMPVAQCKEDVCQLNFQAIQREDGNKHWQHVHNALIKMPWMRQFKTITAVQNGPSMQVHLSLKRSGELKPVY</sequence>
<dbReference type="AlphaFoldDB" id="A0A166X4L3"/>
<evidence type="ECO:0000313" key="2">
    <source>
        <dbReference type="EMBL" id="KZN39597.1"/>
    </source>
</evidence>
<proteinExistence type="predicted"/>
<dbReference type="PATRIC" id="fig|1365250.3.peg.2101"/>
<dbReference type="EMBL" id="AUYB01000099">
    <property type="protein sequence ID" value="KZN39597.1"/>
    <property type="molecule type" value="Genomic_DNA"/>
</dbReference>
<dbReference type="Proteomes" id="UP000076643">
    <property type="component" value="Unassembled WGS sequence"/>
</dbReference>
<protein>
    <submittedName>
        <fullName evidence="2">Uncharacterized protein</fullName>
    </submittedName>
</protein>
<evidence type="ECO:0000256" key="1">
    <source>
        <dbReference type="SAM" id="Coils"/>
    </source>
</evidence>
<comment type="caution">
    <text evidence="2">The sequence shown here is derived from an EMBL/GenBank/DDBJ whole genome shotgun (WGS) entry which is preliminary data.</text>
</comment>
<reference evidence="2 3" key="1">
    <citation type="submission" date="2013-07" db="EMBL/GenBank/DDBJ databases">
        <title>Comparative Genomic and Metabolomic Analysis of Twelve Strains of Pseudoalteromonas luteoviolacea.</title>
        <authorList>
            <person name="Vynne N.G."/>
            <person name="Mansson M."/>
            <person name="Gram L."/>
        </authorList>
    </citation>
    <scope>NUCLEOTIDE SEQUENCE [LARGE SCALE GENOMIC DNA]</scope>
    <source>
        <strain evidence="2 3">DSM 6061</strain>
    </source>
</reference>
<name>A0A166X4L3_9GAMM</name>
<organism evidence="2 3">
    <name type="scientific">Pseudoalteromonas luteoviolacea DSM 6061</name>
    <dbReference type="NCBI Taxonomy" id="1365250"/>
    <lineage>
        <taxon>Bacteria</taxon>
        <taxon>Pseudomonadati</taxon>
        <taxon>Pseudomonadota</taxon>
        <taxon>Gammaproteobacteria</taxon>
        <taxon>Alteromonadales</taxon>
        <taxon>Pseudoalteromonadaceae</taxon>
        <taxon>Pseudoalteromonas</taxon>
    </lineage>
</organism>
<keyword evidence="3" id="KW-1185">Reference proteome</keyword>
<accession>A0A166X4L3</accession>
<keyword evidence="1" id="KW-0175">Coiled coil</keyword>